<dbReference type="GO" id="GO:0030245">
    <property type="term" value="P:cellulose catabolic process"/>
    <property type="evidence" value="ECO:0007669"/>
    <property type="project" value="UniProtKB-KW"/>
</dbReference>
<comment type="similarity">
    <text evidence="1 11">Belongs to the glycosyl hydrolase 1 family.</text>
</comment>
<dbReference type="FunFam" id="3.20.20.80:FF:000004">
    <property type="entry name" value="Beta-glucosidase 6-phospho-beta-glucosidase"/>
    <property type="match status" value="1"/>
</dbReference>
<feature type="active site" description="Nucleophile" evidence="8 10">
    <location>
        <position position="351"/>
    </location>
</feature>
<dbReference type="InterPro" id="IPR017736">
    <property type="entry name" value="Glyco_hydro_1_beta-glucosidase"/>
</dbReference>
<feature type="binding site" evidence="9">
    <location>
        <position position="166"/>
    </location>
    <ligand>
        <name>substrate</name>
    </ligand>
</feature>
<keyword evidence="3 11" id="KW-0378">Hydrolase</keyword>
<evidence type="ECO:0000256" key="9">
    <source>
        <dbReference type="PIRSR" id="PIRSR617736-2"/>
    </source>
</evidence>
<dbReference type="InterPro" id="IPR001360">
    <property type="entry name" value="Glyco_hydro_1"/>
</dbReference>
<dbReference type="Pfam" id="PF00232">
    <property type="entry name" value="Glyco_hydro_1"/>
    <property type="match status" value="1"/>
</dbReference>
<evidence type="ECO:0000256" key="6">
    <source>
        <dbReference type="ARBA" id="ARBA00023295"/>
    </source>
</evidence>
<evidence type="ECO:0000256" key="7">
    <source>
        <dbReference type="ARBA" id="ARBA00023326"/>
    </source>
</evidence>
<keyword evidence="5" id="KW-0119">Carbohydrate metabolism</keyword>
<feature type="binding site" evidence="9">
    <location>
        <position position="394"/>
    </location>
    <ligand>
        <name>substrate</name>
    </ligand>
</feature>
<keyword evidence="6 11" id="KW-0326">Glycosidase</keyword>
<keyword evidence="4" id="KW-0136">Cellulose degradation</keyword>
<feature type="binding site" evidence="9">
    <location>
        <begin position="401"/>
        <end position="402"/>
    </location>
    <ligand>
        <name>substrate</name>
    </ligand>
</feature>
<evidence type="ECO:0000256" key="2">
    <source>
        <dbReference type="ARBA" id="ARBA00012744"/>
    </source>
</evidence>
<proteinExistence type="inferred from homology"/>
<feature type="binding site" evidence="9">
    <location>
        <position position="294"/>
    </location>
    <ligand>
        <name>substrate</name>
    </ligand>
</feature>
<comment type="caution">
    <text evidence="12">The sequence shown here is derived from an EMBL/GenBank/DDBJ whole genome shotgun (WGS) entry which is preliminary data.</text>
</comment>
<dbReference type="EC" id="3.2.1.21" evidence="2 11"/>
<dbReference type="GO" id="GO:0005829">
    <property type="term" value="C:cytosol"/>
    <property type="evidence" value="ECO:0007669"/>
    <property type="project" value="TreeGrafter"/>
</dbReference>
<dbReference type="PROSITE" id="PS00572">
    <property type="entry name" value="GLYCOSYL_HYDROL_F1_1"/>
    <property type="match status" value="1"/>
</dbReference>
<protein>
    <recommendedName>
        <fullName evidence="2 11">Beta-glucosidase</fullName>
        <ecNumber evidence="2 11">3.2.1.21</ecNumber>
    </recommendedName>
</protein>
<feature type="active site" description="Proton donor" evidence="8">
    <location>
        <position position="167"/>
    </location>
</feature>
<feature type="binding site" evidence="9">
    <location>
        <position position="122"/>
    </location>
    <ligand>
        <name>substrate</name>
    </ligand>
</feature>
<dbReference type="PANTHER" id="PTHR10353">
    <property type="entry name" value="GLYCOSYL HYDROLASE"/>
    <property type="match status" value="1"/>
</dbReference>
<evidence type="ECO:0000256" key="1">
    <source>
        <dbReference type="ARBA" id="ARBA00010838"/>
    </source>
</evidence>
<dbReference type="Proteomes" id="UP000526408">
    <property type="component" value="Unassembled WGS sequence"/>
</dbReference>
<evidence type="ECO:0000256" key="3">
    <source>
        <dbReference type="ARBA" id="ARBA00022801"/>
    </source>
</evidence>
<keyword evidence="7" id="KW-0624">Polysaccharide degradation</keyword>
<dbReference type="GO" id="GO:0008422">
    <property type="term" value="F:beta-glucosidase activity"/>
    <property type="evidence" value="ECO:0007669"/>
    <property type="project" value="UniProtKB-EC"/>
</dbReference>
<dbReference type="Gene3D" id="3.20.20.80">
    <property type="entry name" value="Glycosidases"/>
    <property type="match status" value="1"/>
</dbReference>
<dbReference type="InterPro" id="IPR018120">
    <property type="entry name" value="Glyco_hydro_1_AS"/>
</dbReference>
<dbReference type="SUPFAM" id="SSF51445">
    <property type="entry name" value="(Trans)glycosidases"/>
    <property type="match status" value="1"/>
</dbReference>
<dbReference type="PRINTS" id="PR00131">
    <property type="entry name" value="GLHYDRLASE1"/>
</dbReference>
<comment type="catalytic activity">
    <reaction evidence="11">
        <text>Hydrolysis of terminal, non-reducing beta-D-glucosyl residues with release of beta-D-glucose.</text>
        <dbReference type="EC" id="3.2.1.21"/>
    </reaction>
</comment>
<organism evidence="12 13">
    <name type="scientific">Roseicyclus persicicus</name>
    <dbReference type="NCBI Taxonomy" id="2650661"/>
    <lineage>
        <taxon>Bacteria</taxon>
        <taxon>Pseudomonadati</taxon>
        <taxon>Pseudomonadota</taxon>
        <taxon>Alphaproteobacteria</taxon>
        <taxon>Rhodobacterales</taxon>
        <taxon>Roseobacteraceae</taxon>
        <taxon>Roseicyclus</taxon>
    </lineage>
</organism>
<evidence type="ECO:0000256" key="5">
    <source>
        <dbReference type="ARBA" id="ARBA00023277"/>
    </source>
</evidence>
<evidence type="ECO:0000313" key="12">
    <source>
        <dbReference type="EMBL" id="NKX46178.1"/>
    </source>
</evidence>
<name>A0A7X6H2X1_9RHOB</name>
<accession>A0A7X6H2X1</accession>
<dbReference type="InterPro" id="IPR017853">
    <property type="entry name" value="GH"/>
</dbReference>
<keyword evidence="13" id="KW-1185">Reference proteome</keyword>
<dbReference type="AlphaFoldDB" id="A0A7X6H2X1"/>
<evidence type="ECO:0000256" key="10">
    <source>
        <dbReference type="PROSITE-ProRule" id="PRU10055"/>
    </source>
</evidence>
<evidence type="ECO:0000313" key="13">
    <source>
        <dbReference type="Proteomes" id="UP000526408"/>
    </source>
</evidence>
<reference evidence="12 13" key="1">
    <citation type="submission" date="2020-04" db="EMBL/GenBank/DDBJ databases">
        <authorList>
            <person name="Yoon J."/>
        </authorList>
    </citation>
    <scope>NUCLEOTIDE SEQUENCE [LARGE SCALE GENOMIC DNA]</scope>
    <source>
        <strain evidence="12 13">KMU-115</strain>
    </source>
</reference>
<gene>
    <name evidence="12" type="ORF">HCU73_16410</name>
</gene>
<dbReference type="NCBIfam" id="TIGR03356">
    <property type="entry name" value="BGL"/>
    <property type="match status" value="1"/>
</dbReference>
<dbReference type="EMBL" id="JAAZQQ010000006">
    <property type="protein sequence ID" value="NKX46178.1"/>
    <property type="molecule type" value="Genomic_DNA"/>
</dbReference>
<feature type="binding site" evidence="9">
    <location>
        <position position="22"/>
    </location>
    <ligand>
        <name>substrate</name>
    </ligand>
</feature>
<evidence type="ECO:0000256" key="4">
    <source>
        <dbReference type="ARBA" id="ARBA00023001"/>
    </source>
</evidence>
<evidence type="ECO:0000256" key="11">
    <source>
        <dbReference type="RuleBase" id="RU361175"/>
    </source>
</evidence>
<dbReference type="RefSeq" id="WP_168624562.1">
    <property type="nucleotide sequence ID" value="NZ_JAAZQQ010000006.1"/>
</dbReference>
<sequence length="437" mass="49006">MDFTRRDFPEGFLFGVATSSYQIEGHRFGGAGPTHWDSFAATPGNVVRAEDGATACDHYHRWAEDLDLVRDLGADVYRFSTSWARVLPEGTGQPNAEGLDFYDRLVDGMLARGVKPAATLYHWELPQALADKGGWRNADMPDWFADYTEVIMRRIGDRVWSAAPINEPWCVGWLSHFEGVHAPGLRDIRATARAMHHVLVSHGRAIEVMRSLGMSNLGAVCNFEWATPASDAPEDVAAATRYDAIYNRFFLGGLFKGAYPAEVLEGLGPHLPTGWQDDFATIRAPLDWLGVNYYTRKLVRHVDGPWPHTGEAPTRLPLTQMGWEIYPDGLRDFLIRNAREYSGDLPIFVTENGMANPDTHNTPDGPRIDYLTSHLRAVQEAIAAGAPVAGYYVWSLMDNYEWSLGYEKRFGLVHVDFDSLARTPKASYQALARWWRA</sequence>
<dbReference type="PANTHER" id="PTHR10353:SF36">
    <property type="entry name" value="LP05116P"/>
    <property type="match status" value="1"/>
</dbReference>
<evidence type="ECO:0000256" key="8">
    <source>
        <dbReference type="PIRSR" id="PIRSR617736-1"/>
    </source>
</evidence>